<protein>
    <submittedName>
        <fullName evidence="1">Uncharacterized protein</fullName>
    </submittedName>
</protein>
<proteinExistence type="predicted"/>
<organism evidence="1">
    <name type="scientific">Myoviridae sp. ctJ2i1</name>
    <dbReference type="NCBI Taxonomy" id="2825079"/>
    <lineage>
        <taxon>Viruses</taxon>
        <taxon>Duplodnaviria</taxon>
        <taxon>Heunggongvirae</taxon>
        <taxon>Uroviricota</taxon>
        <taxon>Caudoviricetes</taxon>
    </lineage>
</organism>
<dbReference type="EMBL" id="BK016182">
    <property type="protein sequence ID" value="DAG00769.1"/>
    <property type="molecule type" value="Genomic_DNA"/>
</dbReference>
<reference evidence="1" key="1">
    <citation type="journal article" date="2021" name="Proc. Natl. Acad. Sci. U.S.A.">
        <title>A Catalog of Tens of Thousands of Viruses from Human Metagenomes Reveals Hidden Associations with Chronic Diseases.</title>
        <authorList>
            <person name="Tisza M.J."/>
            <person name="Buck C.B."/>
        </authorList>
    </citation>
    <scope>NUCLEOTIDE SEQUENCE</scope>
    <source>
        <strain evidence="1">CtJ2i1</strain>
    </source>
</reference>
<sequence>MNQTTTYLEFKTDLFANTFFDVIKKYHDLEVCCEGKLWVPFDYFTHENNITLKYSNQHNEELTLVLEKKNERINATSIVKNKYVEDGTDAFYFIDAFQEVMFDAYFLKE</sequence>
<name>A0A8S5V225_9CAUD</name>
<evidence type="ECO:0000313" key="1">
    <source>
        <dbReference type="EMBL" id="DAG00769.1"/>
    </source>
</evidence>
<accession>A0A8S5V225</accession>